<sequence length="231" mass="24351">MAKKEIDKKALNAEISKAMMNDFERVGMGFVTYWKLIACAAVGLAVLIAAICWAASYQRSSAKNAREALSGARTADELAAALASYGSSPAAPAAHFRLAGLYLQDKKFDKALEELKLAEGGSDPYTAGNIAITEGYVLELSGKLDDAAAKFAAAAGDTALPAPMRAEARFAAGRLYAQQKQLDRAIALLSAAGSPEDMRSVTATWDEFSASLLRAINAGEYGPLKPAEPKL</sequence>
<accession>A0A844FXX9</accession>
<protein>
    <submittedName>
        <fullName evidence="1">Tetratricopeptide repeat protein</fullName>
    </submittedName>
</protein>
<dbReference type="InterPro" id="IPR011990">
    <property type="entry name" value="TPR-like_helical_dom_sf"/>
</dbReference>
<dbReference type="AlphaFoldDB" id="A0A844FXX9"/>
<dbReference type="Pfam" id="PF13432">
    <property type="entry name" value="TPR_16"/>
    <property type="match status" value="2"/>
</dbReference>
<keyword evidence="2" id="KW-1185">Reference proteome</keyword>
<reference evidence="1 2" key="1">
    <citation type="submission" date="2019-08" db="EMBL/GenBank/DDBJ databases">
        <title>In-depth cultivation of the pig gut microbiome towards novel bacterial diversity and tailored functional studies.</title>
        <authorList>
            <person name="Wylensek D."/>
            <person name="Hitch T.C.A."/>
            <person name="Clavel T."/>
        </authorList>
    </citation>
    <scope>NUCLEOTIDE SEQUENCE [LARGE SCALE GENOMIC DNA]</scope>
    <source>
        <strain evidence="1 2">BBE-744-WT-12</strain>
    </source>
</reference>
<evidence type="ECO:0000313" key="2">
    <source>
        <dbReference type="Proteomes" id="UP000435649"/>
    </source>
</evidence>
<dbReference type="SUPFAM" id="SSF81901">
    <property type="entry name" value="HCP-like"/>
    <property type="match status" value="1"/>
</dbReference>
<dbReference type="Proteomes" id="UP000435649">
    <property type="component" value="Unassembled WGS sequence"/>
</dbReference>
<name>A0A844FXX9_9BACT</name>
<evidence type="ECO:0000313" key="1">
    <source>
        <dbReference type="EMBL" id="MST96097.1"/>
    </source>
</evidence>
<dbReference type="EMBL" id="VUNS01000002">
    <property type="protein sequence ID" value="MST96097.1"/>
    <property type="molecule type" value="Genomic_DNA"/>
</dbReference>
<comment type="caution">
    <text evidence="1">The sequence shown here is derived from an EMBL/GenBank/DDBJ whole genome shotgun (WGS) entry which is preliminary data.</text>
</comment>
<dbReference type="Gene3D" id="1.25.40.10">
    <property type="entry name" value="Tetratricopeptide repeat domain"/>
    <property type="match status" value="1"/>
</dbReference>
<gene>
    <name evidence="1" type="ORF">FYJ85_03435</name>
</gene>
<proteinExistence type="predicted"/>
<dbReference type="RefSeq" id="WP_106054788.1">
    <property type="nucleotide sequence ID" value="NZ_CALXOB010000031.1"/>
</dbReference>
<organism evidence="1 2">
    <name type="scientific">Victivallis lenta</name>
    <dbReference type="NCBI Taxonomy" id="2606640"/>
    <lineage>
        <taxon>Bacteria</taxon>
        <taxon>Pseudomonadati</taxon>
        <taxon>Lentisphaerota</taxon>
        <taxon>Lentisphaeria</taxon>
        <taxon>Victivallales</taxon>
        <taxon>Victivallaceae</taxon>
        <taxon>Victivallis</taxon>
    </lineage>
</organism>